<proteinExistence type="predicted"/>
<keyword evidence="1" id="KW-0547">Nucleotide-binding</keyword>
<dbReference type="GO" id="GO:0005524">
    <property type="term" value="F:ATP binding"/>
    <property type="evidence" value="ECO:0007669"/>
    <property type="project" value="UniProtKB-KW"/>
</dbReference>
<organism evidence="6 7">
    <name type="scientific">Actinospica acidithermotolerans</name>
    <dbReference type="NCBI Taxonomy" id="2828514"/>
    <lineage>
        <taxon>Bacteria</taxon>
        <taxon>Bacillati</taxon>
        <taxon>Actinomycetota</taxon>
        <taxon>Actinomycetes</taxon>
        <taxon>Catenulisporales</taxon>
        <taxon>Actinospicaceae</taxon>
        <taxon>Actinospica</taxon>
    </lineage>
</organism>
<evidence type="ECO:0000313" key="6">
    <source>
        <dbReference type="EMBL" id="MBR7830510.1"/>
    </source>
</evidence>
<dbReference type="InterPro" id="IPR052708">
    <property type="entry name" value="PxpC"/>
</dbReference>
<evidence type="ECO:0000256" key="3">
    <source>
        <dbReference type="ARBA" id="ARBA00022840"/>
    </source>
</evidence>
<dbReference type="Pfam" id="PF02626">
    <property type="entry name" value="CT_A_B"/>
    <property type="match status" value="1"/>
</dbReference>
<evidence type="ECO:0000256" key="1">
    <source>
        <dbReference type="ARBA" id="ARBA00022741"/>
    </source>
</evidence>
<feature type="region of interest" description="Disordered" evidence="4">
    <location>
        <begin position="1"/>
        <end position="23"/>
    </location>
</feature>
<evidence type="ECO:0000256" key="4">
    <source>
        <dbReference type="SAM" id="MobiDB-lite"/>
    </source>
</evidence>
<evidence type="ECO:0000259" key="5">
    <source>
        <dbReference type="Pfam" id="PF02626"/>
    </source>
</evidence>
<name>A0A941ED21_9ACTN</name>
<sequence length="110" mass="11297">MPAAQQPVQRLRSDRDPHHRTPPVTRAWIEVLTPGVQTAVQDLAGRRGLWGVGVPPSGAYDELSFALANLAVGNDPGAAGLEAVLAGPKLRFHVAGRGEGGGSGVGKGDS</sequence>
<dbReference type="AlphaFoldDB" id="A0A941ED21"/>
<comment type="caution">
    <text evidence="6">The sequence shown here is derived from an EMBL/GenBank/DDBJ whole genome shotgun (WGS) entry which is preliminary data.</text>
</comment>
<reference evidence="6" key="1">
    <citation type="submission" date="2021-04" db="EMBL/GenBank/DDBJ databases">
        <title>Genome based classification of Actinospica acidithermotolerans sp. nov., an actinobacterium isolated from an Indonesian hot spring.</title>
        <authorList>
            <person name="Kusuma A.B."/>
            <person name="Putra K.E."/>
            <person name="Nafisah S."/>
            <person name="Loh J."/>
            <person name="Nouioui I."/>
            <person name="Goodfellow M."/>
        </authorList>
    </citation>
    <scope>NUCLEOTIDE SEQUENCE</scope>
    <source>
        <strain evidence="6">MGRD01-02</strain>
    </source>
</reference>
<accession>A0A941ED21</accession>
<dbReference type="GO" id="GO:0016787">
    <property type="term" value="F:hydrolase activity"/>
    <property type="evidence" value="ECO:0007669"/>
    <property type="project" value="UniProtKB-KW"/>
</dbReference>
<dbReference type="InterPro" id="IPR003778">
    <property type="entry name" value="CT_A_B"/>
</dbReference>
<gene>
    <name evidence="6" type="ORF">KDK95_29685</name>
</gene>
<keyword evidence="7" id="KW-1185">Reference proteome</keyword>
<feature type="non-terminal residue" evidence="6">
    <location>
        <position position="110"/>
    </location>
</feature>
<dbReference type="PANTHER" id="PTHR43309">
    <property type="entry name" value="5-OXOPROLINASE SUBUNIT C"/>
    <property type="match status" value="1"/>
</dbReference>
<evidence type="ECO:0000313" key="7">
    <source>
        <dbReference type="Proteomes" id="UP000676325"/>
    </source>
</evidence>
<keyword evidence="3" id="KW-0067">ATP-binding</keyword>
<dbReference type="Proteomes" id="UP000676325">
    <property type="component" value="Unassembled WGS sequence"/>
</dbReference>
<protein>
    <recommendedName>
        <fullName evidence="5">Carboxyltransferase domain-containing protein</fullName>
    </recommendedName>
</protein>
<dbReference type="EMBL" id="JAGSOH010000136">
    <property type="protein sequence ID" value="MBR7830510.1"/>
    <property type="molecule type" value="Genomic_DNA"/>
</dbReference>
<feature type="domain" description="Carboxyltransferase" evidence="5">
    <location>
        <begin position="52"/>
        <end position="94"/>
    </location>
</feature>
<evidence type="ECO:0000256" key="2">
    <source>
        <dbReference type="ARBA" id="ARBA00022801"/>
    </source>
</evidence>
<dbReference type="PANTHER" id="PTHR43309:SF3">
    <property type="entry name" value="5-OXOPROLINASE SUBUNIT C"/>
    <property type="match status" value="1"/>
</dbReference>
<keyword evidence="2" id="KW-0378">Hydrolase</keyword>